<keyword evidence="2" id="KW-0539">Nucleus</keyword>
<evidence type="ECO:0000313" key="6">
    <source>
        <dbReference type="Proteomes" id="UP000289152"/>
    </source>
</evidence>
<name>A0A4V1M3S9_TREME</name>
<dbReference type="GO" id="GO:0008270">
    <property type="term" value="F:zinc ion binding"/>
    <property type="evidence" value="ECO:0007669"/>
    <property type="project" value="InterPro"/>
</dbReference>
<dbReference type="CDD" id="cd12148">
    <property type="entry name" value="fungal_TF_MHR"/>
    <property type="match status" value="1"/>
</dbReference>
<keyword evidence="6" id="KW-1185">Reference proteome</keyword>
<dbReference type="STRING" id="5217.A0A4V1M3S9"/>
<reference evidence="5 6" key="1">
    <citation type="submission" date="2016-06" db="EMBL/GenBank/DDBJ databases">
        <title>Evolution of pathogenesis and genome organization in the Tremellales.</title>
        <authorList>
            <person name="Cuomo C."/>
            <person name="Litvintseva A."/>
            <person name="Heitman J."/>
            <person name="Chen Y."/>
            <person name="Sun S."/>
            <person name="Springer D."/>
            <person name="Dromer F."/>
            <person name="Young S."/>
            <person name="Zeng Q."/>
            <person name="Chapman S."/>
            <person name="Gujja S."/>
            <person name="Saif S."/>
            <person name="Birren B."/>
        </authorList>
    </citation>
    <scope>NUCLEOTIDE SEQUENCE [LARGE SCALE GENOMIC DNA]</scope>
    <source>
        <strain evidence="5 6">ATCC 28783</strain>
    </source>
</reference>
<accession>A0A4V1M3S9</accession>
<evidence type="ECO:0000313" key="5">
    <source>
        <dbReference type="EMBL" id="RXK37927.1"/>
    </source>
</evidence>
<dbReference type="InterPro" id="IPR001138">
    <property type="entry name" value="Zn2Cys6_DnaBD"/>
</dbReference>
<dbReference type="Gene3D" id="4.10.240.10">
    <property type="entry name" value="Zn(2)-C6 fungal-type DNA-binding domain"/>
    <property type="match status" value="1"/>
</dbReference>
<dbReference type="PROSITE" id="PS50048">
    <property type="entry name" value="ZN2_CY6_FUNGAL_2"/>
    <property type="match status" value="1"/>
</dbReference>
<organism evidence="5 6">
    <name type="scientific">Tremella mesenterica</name>
    <name type="common">Jelly fungus</name>
    <dbReference type="NCBI Taxonomy" id="5217"/>
    <lineage>
        <taxon>Eukaryota</taxon>
        <taxon>Fungi</taxon>
        <taxon>Dikarya</taxon>
        <taxon>Basidiomycota</taxon>
        <taxon>Agaricomycotina</taxon>
        <taxon>Tremellomycetes</taxon>
        <taxon>Tremellales</taxon>
        <taxon>Tremellaceae</taxon>
        <taxon>Tremella</taxon>
    </lineage>
</organism>
<evidence type="ECO:0000259" key="4">
    <source>
        <dbReference type="PROSITE" id="PS50048"/>
    </source>
</evidence>
<dbReference type="SUPFAM" id="SSF57701">
    <property type="entry name" value="Zn2/Cys6 DNA-binding domain"/>
    <property type="match status" value="1"/>
</dbReference>
<dbReference type="PANTHER" id="PTHR31001:SF76">
    <property type="entry name" value="ZN(2)-C6 FUNGAL-TYPE DOMAIN-CONTAINING PROTEIN"/>
    <property type="match status" value="1"/>
</dbReference>
<feature type="domain" description="Zn(2)-C6 fungal-type" evidence="4">
    <location>
        <begin position="20"/>
        <end position="51"/>
    </location>
</feature>
<dbReference type="OrthoDB" id="1747771at2759"/>
<gene>
    <name evidence="5" type="ORF">M231_04816</name>
</gene>
<dbReference type="GO" id="GO:0005634">
    <property type="term" value="C:nucleus"/>
    <property type="evidence" value="ECO:0007669"/>
    <property type="project" value="UniProtKB-SubCell"/>
</dbReference>
<feature type="compositionally biased region" description="Basic and acidic residues" evidence="3">
    <location>
        <begin position="117"/>
        <end position="139"/>
    </location>
</feature>
<evidence type="ECO:0000256" key="3">
    <source>
        <dbReference type="SAM" id="MobiDB-lite"/>
    </source>
</evidence>
<dbReference type="AlphaFoldDB" id="A0A4V1M3S9"/>
<protein>
    <recommendedName>
        <fullName evidence="4">Zn(2)-C6 fungal-type domain-containing protein</fullName>
    </recommendedName>
</protein>
<sequence length="729" mass="81745">MDPSISKPKQIRKTQRAPKRCETCSKRRIKCDGQIPCSFCLSRSMGHLCKRETVFVKGRLVPGGEGLAPDADLARMSKEDLWAQICSLTREVESLKRRGSSESQSGSAVSPQSADQRGGHDYPRGDSSETREDLDHEYKVFPPEGQNDLGRMAQRLGFIHSDSKVTDEMLEADSIDASMAYPNDLPLPTLELSRQLLDFALDELGWLIAIVPMTFKNEHELAWQYQTAQSGPSESLDVANLFLHRPAWTAMYLALVSCALVYVRQDRAYEWGVPPRQKMYLARLWFRAGVNMMLSGAASLARPNLMHLQTFCVLTLLTQPFNASALHDTLLASMLQAGKRLCVHRQDAPHSAASEIGKRVWGFMLCREAMYAGEEYVPTFCTKAPQPFATYLNIHEPEDDPESEQPMTAPTRVAYLTAQCRLAAYVSDLKCLPPDPSYEKIMEFDQRLSALFEDMPYFEPGYKFQPYHPRWLQTARHVLAMSRQQKRLFLHRHYFALSASHERYARSRSISVEAALRLYDERQANDFPFDDFLDTINHSLPAAIVLLLDAIYPLPSQHTTPQLMIERCEQVERLLGPLRAATYRASTTAITKSLASVDELLQEKLRQAQAAIAAEASREYASTLSDMRHSQIPPPLINGMEGTDVGQRLEIGMRTLGMPGPGDVGPGIGVRAVNPFGNVDPAAGKLLLQGDTSLSALLNDLDFDWMLCNNDASWGVGVDNMWTWTPPRV</sequence>
<dbReference type="InterPro" id="IPR036864">
    <property type="entry name" value="Zn2-C6_fun-type_DNA-bd_sf"/>
</dbReference>
<dbReference type="SMART" id="SM00066">
    <property type="entry name" value="GAL4"/>
    <property type="match status" value="1"/>
</dbReference>
<proteinExistence type="predicted"/>
<feature type="region of interest" description="Disordered" evidence="3">
    <location>
        <begin position="96"/>
        <end position="147"/>
    </location>
</feature>
<evidence type="ECO:0000256" key="1">
    <source>
        <dbReference type="ARBA" id="ARBA00004123"/>
    </source>
</evidence>
<comment type="caution">
    <text evidence="5">The sequence shown here is derived from an EMBL/GenBank/DDBJ whole genome shotgun (WGS) entry which is preliminary data.</text>
</comment>
<dbReference type="EMBL" id="SDIL01000057">
    <property type="protein sequence ID" value="RXK37927.1"/>
    <property type="molecule type" value="Genomic_DNA"/>
</dbReference>
<dbReference type="InterPro" id="IPR050613">
    <property type="entry name" value="Sec_Metabolite_Reg"/>
</dbReference>
<dbReference type="InParanoid" id="A0A4V1M3S9"/>
<dbReference type="PANTHER" id="PTHR31001">
    <property type="entry name" value="UNCHARACTERIZED TRANSCRIPTIONAL REGULATORY PROTEIN"/>
    <property type="match status" value="1"/>
</dbReference>
<dbReference type="VEuPathDB" id="FungiDB:TREMEDRAFT_64406"/>
<dbReference type="GO" id="GO:0000981">
    <property type="term" value="F:DNA-binding transcription factor activity, RNA polymerase II-specific"/>
    <property type="evidence" value="ECO:0007669"/>
    <property type="project" value="InterPro"/>
</dbReference>
<feature type="compositionally biased region" description="Low complexity" evidence="3">
    <location>
        <begin position="101"/>
        <end position="114"/>
    </location>
</feature>
<evidence type="ECO:0000256" key="2">
    <source>
        <dbReference type="ARBA" id="ARBA00023242"/>
    </source>
</evidence>
<dbReference type="Proteomes" id="UP000289152">
    <property type="component" value="Unassembled WGS sequence"/>
</dbReference>
<comment type="subcellular location">
    <subcellularLocation>
        <location evidence="1">Nucleus</location>
    </subcellularLocation>
</comment>